<dbReference type="SUPFAM" id="SSF51735">
    <property type="entry name" value="NAD(P)-binding Rossmann-fold domains"/>
    <property type="match status" value="1"/>
</dbReference>
<keyword evidence="5" id="KW-1185">Reference proteome</keyword>
<gene>
    <name evidence="4" type="ORF">GCM10007874_50030</name>
</gene>
<dbReference type="InterPro" id="IPR036291">
    <property type="entry name" value="NAD(P)-bd_dom_sf"/>
</dbReference>
<proteinExistence type="inferred from homology"/>
<dbReference type="Pfam" id="PF02719">
    <property type="entry name" value="Polysacc_synt_2"/>
    <property type="match status" value="1"/>
</dbReference>
<dbReference type="CDD" id="cd05237">
    <property type="entry name" value="UDP_invert_4-6DH_SDR_e"/>
    <property type="match status" value="1"/>
</dbReference>
<feature type="domain" description="Polysaccharide biosynthesis protein CapD-like" evidence="3">
    <location>
        <begin position="43"/>
        <end position="322"/>
    </location>
</feature>
<organism evidence="4 5">
    <name type="scientific">Labrys miyagiensis</name>
    <dbReference type="NCBI Taxonomy" id="346912"/>
    <lineage>
        <taxon>Bacteria</taxon>
        <taxon>Pseudomonadati</taxon>
        <taxon>Pseudomonadota</taxon>
        <taxon>Alphaproteobacteria</taxon>
        <taxon>Hyphomicrobiales</taxon>
        <taxon>Xanthobacteraceae</taxon>
        <taxon>Labrys</taxon>
    </lineage>
</organism>
<feature type="region of interest" description="Disordered" evidence="2">
    <location>
        <begin position="381"/>
        <end position="411"/>
    </location>
</feature>
<dbReference type="EMBL" id="BSPC01000057">
    <property type="protein sequence ID" value="GLS21986.1"/>
    <property type="molecule type" value="Genomic_DNA"/>
</dbReference>
<accession>A0ABQ6CNN6</accession>
<evidence type="ECO:0000313" key="5">
    <source>
        <dbReference type="Proteomes" id="UP001156882"/>
    </source>
</evidence>
<dbReference type="PANTHER" id="PTHR43318">
    <property type="entry name" value="UDP-N-ACETYLGLUCOSAMINE 4,6-DEHYDRATASE"/>
    <property type="match status" value="1"/>
</dbReference>
<evidence type="ECO:0000259" key="3">
    <source>
        <dbReference type="Pfam" id="PF02719"/>
    </source>
</evidence>
<evidence type="ECO:0000313" key="4">
    <source>
        <dbReference type="EMBL" id="GLS21986.1"/>
    </source>
</evidence>
<comment type="caution">
    <text evidence="4">The sequence shown here is derived from an EMBL/GenBank/DDBJ whole genome shotgun (WGS) entry which is preliminary data.</text>
</comment>
<evidence type="ECO:0000256" key="1">
    <source>
        <dbReference type="ARBA" id="ARBA00007430"/>
    </source>
</evidence>
<dbReference type="InterPro" id="IPR003869">
    <property type="entry name" value="Polysac_CapD-like"/>
</dbReference>
<comment type="similarity">
    <text evidence="1">Belongs to the polysaccharide synthase family.</text>
</comment>
<dbReference type="Gene3D" id="3.40.50.720">
    <property type="entry name" value="NAD(P)-binding Rossmann-like Domain"/>
    <property type="match status" value="1"/>
</dbReference>
<reference evidence="5" key="1">
    <citation type="journal article" date="2019" name="Int. J. Syst. Evol. Microbiol.">
        <title>The Global Catalogue of Microorganisms (GCM) 10K type strain sequencing project: providing services to taxonomists for standard genome sequencing and annotation.</title>
        <authorList>
            <consortium name="The Broad Institute Genomics Platform"/>
            <consortium name="The Broad Institute Genome Sequencing Center for Infectious Disease"/>
            <person name="Wu L."/>
            <person name="Ma J."/>
        </authorList>
    </citation>
    <scope>NUCLEOTIDE SEQUENCE [LARGE SCALE GENOMIC DNA]</scope>
    <source>
        <strain evidence="5">NBRC 101365</strain>
    </source>
</reference>
<dbReference type="PANTHER" id="PTHR43318:SF1">
    <property type="entry name" value="POLYSACCHARIDE BIOSYNTHESIS PROTEIN EPSC-RELATED"/>
    <property type="match status" value="1"/>
</dbReference>
<dbReference type="InterPro" id="IPR051203">
    <property type="entry name" value="Polysaccharide_Synthase-Rel"/>
</dbReference>
<feature type="compositionally biased region" description="Basic residues" evidence="2">
    <location>
        <begin position="384"/>
        <end position="400"/>
    </location>
</feature>
<dbReference type="RefSeq" id="WP_284314988.1">
    <property type="nucleotide sequence ID" value="NZ_BSPC01000057.1"/>
</dbReference>
<evidence type="ECO:0000256" key="2">
    <source>
        <dbReference type="SAM" id="MobiDB-lite"/>
    </source>
</evidence>
<name>A0ABQ6CNN6_9HYPH</name>
<protein>
    <recommendedName>
        <fullName evidence="3">Polysaccharide biosynthesis protein CapD-like domain-containing protein</fullName>
    </recommendedName>
</protein>
<sequence>MTSPCLPGLDPVFALPVSQAPRPASRSPLRQTISSDGVRGRRVLVTGAGGSIGSELVKQISRLGPKSLCLVDSCEFNLYQISYAIDLDRTIKNWSACIADVRDEAAMLHLFMRESPEIVFHAAALKHVPLLEKHNVVEAVLTNVLGTKIIMDLCAASHVDLVVISTDKAVNPSSQMGMTKRVAEIYVHDCALRHPETRVSLVRFGNVLGSSGSVVPLFRKQIEMGGPVTVTHPDMTRYLMTIEDAVRLTLAAASIPQNSYALYVLEMGNPVRIFDLAIEMIQKAGKQPFVDIDVAFVGIRPGEKLHEELHYEWEHLTQTSAEGVRAGIPLFDPRPKLRHIFELITAAQARDCEWVRRALIQIVPEYRSTSELQDRVVHSDAATAKRRQKQQHAHGTRPRLQRPAQVGMSVS</sequence>
<dbReference type="Proteomes" id="UP001156882">
    <property type="component" value="Unassembled WGS sequence"/>
</dbReference>